<sequence length="37" mass="4237">INIPDEEYFEEANTDANDWANFATFENATDQVLEVNS</sequence>
<evidence type="ECO:0000313" key="1">
    <source>
        <dbReference type="EMBL" id="CAF4756283.1"/>
    </source>
</evidence>
<gene>
    <name evidence="1" type="ORF">OVN521_LOCUS50322</name>
</gene>
<keyword evidence="2" id="KW-1185">Reference proteome</keyword>
<dbReference type="EMBL" id="CAJOBG010115289">
    <property type="protein sequence ID" value="CAF4756283.1"/>
    <property type="molecule type" value="Genomic_DNA"/>
</dbReference>
<proteinExistence type="predicted"/>
<name>A0A821LUX7_9BILA</name>
<comment type="caution">
    <text evidence="1">The sequence shown here is derived from an EMBL/GenBank/DDBJ whole genome shotgun (WGS) entry which is preliminary data.</text>
</comment>
<protein>
    <submittedName>
        <fullName evidence="1">Uncharacterized protein</fullName>
    </submittedName>
</protein>
<organism evidence="1 2">
    <name type="scientific">Rotaria magnacalcarata</name>
    <dbReference type="NCBI Taxonomy" id="392030"/>
    <lineage>
        <taxon>Eukaryota</taxon>
        <taxon>Metazoa</taxon>
        <taxon>Spiralia</taxon>
        <taxon>Gnathifera</taxon>
        <taxon>Rotifera</taxon>
        <taxon>Eurotatoria</taxon>
        <taxon>Bdelloidea</taxon>
        <taxon>Philodinida</taxon>
        <taxon>Philodinidae</taxon>
        <taxon>Rotaria</taxon>
    </lineage>
</organism>
<evidence type="ECO:0000313" key="2">
    <source>
        <dbReference type="Proteomes" id="UP000663866"/>
    </source>
</evidence>
<reference evidence="1" key="1">
    <citation type="submission" date="2021-02" db="EMBL/GenBank/DDBJ databases">
        <authorList>
            <person name="Nowell W R."/>
        </authorList>
    </citation>
    <scope>NUCLEOTIDE SEQUENCE</scope>
</reference>
<dbReference type="Proteomes" id="UP000663866">
    <property type="component" value="Unassembled WGS sequence"/>
</dbReference>
<feature type="non-terminal residue" evidence="1">
    <location>
        <position position="1"/>
    </location>
</feature>
<accession>A0A821LUX7</accession>
<dbReference type="AlphaFoldDB" id="A0A821LUX7"/>